<proteinExistence type="predicted"/>
<gene>
    <name evidence="1" type="ORF">EYF80_028954</name>
</gene>
<comment type="caution">
    <text evidence="1">The sequence shown here is derived from an EMBL/GenBank/DDBJ whole genome shotgun (WGS) entry which is preliminary data.</text>
</comment>
<name>A0A4Z2H7H9_9TELE</name>
<dbReference type="AlphaFoldDB" id="A0A4Z2H7H9"/>
<evidence type="ECO:0000313" key="2">
    <source>
        <dbReference type="Proteomes" id="UP000314294"/>
    </source>
</evidence>
<sequence length="87" mass="9551">MDTATAVCGLRAVTDVRKTWTGIQCEFCDSLRQLTTSLGGQLPLSSGNEMSAEPREVNRRVCGWSNKEDRTPMVCSQPDDPAPFNES</sequence>
<accession>A0A4Z2H7H9</accession>
<dbReference type="Proteomes" id="UP000314294">
    <property type="component" value="Unassembled WGS sequence"/>
</dbReference>
<protein>
    <submittedName>
        <fullName evidence="1">Uncharacterized protein</fullName>
    </submittedName>
</protein>
<organism evidence="1 2">
    <name type="scientific">Liparis tanakae</name>
    <name type="common">Tanaka's snailfish</name>
    <dbReference type="NCBI Taxonomy" id="230148"/>
    <lineage>
        <taxon>Eukaryota</taxon>
        <taxon>Metazoa</taxon>
        <taxon>Chordata</taxon>
        <taxon>Craniata</taxon>
        <taxon>Vertebrata</taxon>
        <taxon>Euteleostomi</taxon>
        <taxon>Actinopterygii</taxon>
        <taxon>Neopterygii</taxon>
        <taxon>Teleostei</taxon>
        <taxon>Neoteleostei</taxon>
        <taxon>Acanthomorphata</taxon>
        <taxon>Eupercaria</taxon>
        <taxon>Perciformes</taxon>
        <taxon>Cottioidei</taxon>
        <taxon>Cottales</taxon>
        <taxon>Liparidae</taxon>
        <taxon>Liparis</taxon>
    </lineage>
</organism>
<evidence type="ECO:0000313" key="1">
    <source>
        <dbReference type="EMBL" id="TNN60784.1"/>
    </source>
</evidence>
<reference evidence="1 2" key="1">
    <citation type="submission" date="2019-03" db="EMBL/GenBank/DDBJ databases">
        <title>First draft genome of Liparis tanakae, snailfish: a comprehensive survey of snailfish specific genes.</title>
        <authorList>
            <person name="Kim W."/>
            <person name="Song I."/>
            <person name="Jeong J.-H."/>
            <person name="Kim D."/>
            <person name="Kim S."/>
            <person name="Ryu S."/>
            <person name="Song J.Y."/>
            <person name="Lee S.K."/>
        </authorList>
    </citation>
    <scope>NUCLEOTIDE SEQUENCE [LARGE SCALE GENOMIC DNA]</scope>
    <source>
        <tissue evidence="1">Muscle</tissue>
    </source>
</reference>
<dbReference type="EMBL" id="SRLO01000327">
    <property type="protein sequence ID" value="TNN60784.1"/>
    <property type="molecule type" value="Genomic_DNA"/>
</dbReference>
<keyword evidence="2" id="KW-1185">Reference proteome</keyword>